<feature type="domain" description="TIR" evidence="1">
    <location>
        <begin position="9"/>
        <end position="113"/>
    </location>
</feature>
<dbReference type="SUPFAM" id="SSF52200">
    <property type="entry name" value="Toll/Interleukin receptor TIR domain"/>
    <property type="match status" value="1"/>
</dbReference>
<reference evidence="2 3" key="1">
    <citation type="submission" date="2018-08" db="EMBL/GenBank/DDBJ databases">
        <title>Chitinophaga sp. K20C18050901, a novel bacterium isolated from forest soil.</title>
        <authorList>
            <person name="Wang C."/>
        </authorList>
    </citation>
    <scope>NUCLEOTIDE SEQUENCE [LARGE SCALE GENOMIC DNA]</scope>
    <source>
        <strain evidence="2 3">K20C18050901</strain>
    </source>
</reference>
<dbReference type="Gene3D" id="3.40.50.10140">
    <property type="entry name" value="Toll/interleukin-1 receptor homology (TIR) domain"/>
    <property type="match status" value="1"/>
</dbReference>
<dbReference type="GO" id="GO:0007165">
    <property type="term" value="P:signal transduction"/>
    <property type="evidence" value="ECO:0007669"/>
    <property type="project" value="InterPro"/>
</dbReference>
<keyword evidence="3" id="KW-1185">Reference proteome</keyword>
<keyword evidence="2" id="KW-0675">Receptor</keyword>
<evidence type="ECO:0000259" key="1">
    <source>
        <dbReference type="PROSITE" id="PS50104"/>
    </source>
</evidence>
<dbReference type="EMBL" id="QTJV01000009">
    <property type="protein sequence ID" value="RFM32549.1"/>
    <property type="molecule type" value="Genomic_DNA"/>
</dbReference>
<comment type="caution">
    <text evidence="2">The sequence shown here is derived from an EMBL/GenBank/DDBJ whole genome shotgun (WGS) entry which is preliminary data.</text>
</comment>
<dbReference type="AlphaFoldDB" id="A0A3E1NX94"/>
<protein>
    <submittedName>
        <fullName evidence="2">Toll/interleukin-1 receptor domain-containing protein</fullName>
    </submittedName>
</protein>
<dbReference type="InterPro" id="IPR035897">
    <property type="entry name" value="Toll_tir_struct_dom_sf"/>
</dbReference>
<gene>
    <name evidence="2" type="ORF">DXN04_22975</name>
</gene>
<evidence type="ECO:0000313" key="3">
    <source>
        <dbReference type="Proteomes" id="UP000261174"/>
    </source>
</evidence>
<name>A0A3E1NX94_9BACT</name>
<proteinExistence type="predicted"/>
<sequence length="113" mass="13121">MISHFMFALRPRLFISYAREDEAFARTLNAALNQAGYHTFFDKSTIKIGDVFPEKIIRALKRTDACILIMSPYSVQSEWCKLESFRNCSFSNCRFPNEAIPEKLKGRNFVNND</sequence>
<dbReference type="Pfam" id="PF13676">
    <property type="entry name" value="TIR_2"/>
    <property type="match status" value="1"/>
</dbReference>
<accession>A0A3E1NX94</accession>
<dbReference type="PROSITE" id="PS50104">
    <property type="entry name" value="TIR"/>
    <property type="match status" value="1"/>
</dbReference>
<evidence type="ECO:0000313" key="2">
    <source>
        <dbReference type="EMBL" id="RFM32549.1"/>
    </source>
</evidence>
<dbReference type="InterPro" id="IPR000157">
    <property type="entry name" value="TIR_dom"/>
</dbReference>
<organism evidence="2 3">
    <name type="scientific">Chitinophaga silvisoli</name>
    <dbReference type="NCBI Taxonomy" id="2291814"/>
    <lineage>
        <taxon>Bacteria</taxon>
        <taxon>Pseudomonadati</taxon>
        <taxon>Bacteroidota</taxon>
        <taxon>Chitinophagia</taxon>
        <taxon>Chitinophagales</taxon>
        <taxon>Chitinophagaceae</taxon>
        <taxon>Chitinophaga</taxon>
    </lineage>
</organism>
<dbReference type="Proteomes" id="UP000261174">
    <property type="component" value="Unassembled WGS sequence"/>
</dbReference>